<evidence type="ECO:0000259" key="9">
    <source>
        <dbReference type="Pfam" id="PF07282"/>
    </source>
</evidence>
<evidence type="ECO:0000256" key="7">
    <source>
        <dbReference type="ARBA" id="ARBA00023172"/>
    </source>
</evidence>
<evidence type="ECO:0000313" key="12">
    <source>
        <dbReference type="Proteomes" id="UP000220006"/>
    </source>
</evidence>
<keyword evidence="6" id="KW-0238">DNA-binding</keyword>
<reference evidence="11 12" key="1">
    <citation type="submission" date="2017-09" db="EMBL/GenBank/DDBJ databases">
        <title>Large-scale bioinformatics analysis of Bacillus genomes uncovers conserved roles of natural products in bacterial physiology.</title>
        <authorList>
            <consortium name="Agbiome Team Llc"/>
            <person name="Bleich R.M."/>
            <person name="Grubbs K.J."/>
            <person name="Santa Maria K.C."/>
            <person name="Allen S.E."/>
            <person name="Farag S."/>
            <person name="Shank E.A."/>
            <person name="Bowers A."/>
        </authorList>
    </citation>
    <scope>NUCLEOTIDE SEQUENCE [LARGE SCALE GENOMIC DNA]</scope>
    <source>
        <strain evidence="11 12">AFS096845</strain>
    </source>
</reference>
<evidence type="ECO:0000256" key="1">
    <source>
        <dbReference type="ARBA" id="ARBA00008761"/>
    </source>
</evidence>
<dbReference type="Pfam" id="PF07282">
    <property type="entry name" value="Cas12f1-like_TNB"/>
    <property type="match status" value="1"/>
</dbReference>
<keyword evidence="3" id="KW-0815">Transposition</keyword>
<dbReference type="InterPro" id="IPR010095">
    <property type="entry name" value="Cas12f1-like_TNB"/>
</dbReference>
<gene>
    <name evidence="11" type="ORF">COM96_22480</name>
</gene>
<dbReference type="GO" id="GO:0046872">
    <property type="term" value="F:metal ion binding"/>
    <property type="evidence" value="ECO:0007669"/>
    <property type="project" value="UniProtKB-KW"/>
</dbReference>
<evidence type="ECO:0000256" key="5">
    <source>
        <dbReference type="ARBA" id="ARBA00022833"/>
    </source>
</evidence>
<sequence length="384" mass="45033">MKLNYRFEIYPTIEQQHTLERWISICRQQYNSALLDKQRYYKQNKKDLTRYELQNQQKLDKKIYHFLKEVPSQPFQEVFARLEKAYKNFFKKDAGYPKMKSFKEYRSLTLTLTQFGMFKYKKKDGSLGTSRRMCSLTKGGKLLISKLGVIDIKWHHKLDGRVKQVVIKHQGNRWFATFCVEKHVNQDSICDANKTTGIDVGIKKFAVLSNGEEVQNPTFLRKEERKLKRAQRKHSKMKKGSKNWCKQVDKLQQIHTKIANQRKDFLHKLSFRLTNSYGVICIEDLKIKNMVRNRHLAKSIHDAGWGMFRTFLSYKAKRNGGCLVMVKPHYTSQKCSNCGETVKKSLSVRTHVCKQCGTVLDRDHNAAINIEKAGLTQIAYQPTY</sequence>
<proteinExistence type="inferred from homology"/>
<evidence type="ECO:0000259" key="8">
    <source>
        <dbReference type="Pfam" id="PF01385"/>
    </source>
</evidence>
<evidence type="ECO:0000259" key="10">
    <source>
        <dbReference type="Pfam" id="PF12323"/>
    </source>
</evidence>
<dbReference type="GO" id="GO:0003677">
    <property type="term" value="F:DNA binding"/>
    <property type="evidence" value="ECO:0007669"/>
    <property type="project" value="UniProtKB-KW"/>
</dbReference>
<dbReference type="NCBIfam" id="TIGR01766">
    <property type="entry name" value="IS200/IS605 family accessory protein TnpB-like domain"/>
    <property type="match status" value="1"/>
</dbReference>
<dbReference type="InterPro" id="IPR021027">
    <property type="entry name" value="Transposase_put_HTH"/>
</dbReference>
<dbReference type="EMBL" id="NVLK01000053">
    <property type="protein sequence ID" value="PEC19952.1"/>
    <property type="molecule type" value="Genomic_DNA"/>
</dbReference>
<dbReference type="PANTHER" id="PTHR30405:SF25">
    <property type="entry name" value="RNA-GUIDED DNA ENDONUCLEASE INSQ-RELATED"/>
    <property type="match status" value="1"/>
</dbReference>
<protein>
    <submittedName>
        <fullName evidence="11">Transposase</fullName>
    </submittedName>
</protein>
<evidence type="ECO:0000256" key="2">
    <source>
        <dbReference type="ARBA" id="ARBA00011044"/>
    </source>
</evidence>
<dbReference type="InterPro" id="IPR051399">
    <property type="entry name" value="RNA-guided_DNA_endo/Transpos"/>
</dbReference>
<dbReference type="Pfam" id="PF12323">
    <property type="entry name" value="HTH_OrfB_IS605"/>
    <property type="match status" value="1"/>
</dbReference>
<evidence type="ECO:0000256" key="3">
    <source>
        <dbReference type="ARBA" id="ARBA00022578"/>
    </source>
</evidence>
<feature type="domain" description="Cas12f1-like TNB" evidence="9">
    <location>
        <begin position="305"/>
        <end position="370"/>
    </location>
</feature>
<evidence type="ECO:0000313" key="11">
    <source>
        <dbReference type="EMBL" id="PEC19952.1"/>
    </source>
</evidence>
<dbReference type="GO" id="GO:0006310">
    <property type="term" value="P:DNA recombination"/>
    <property type="evidence" value="ECO:0007669"/>
    <property type="project" value="UniProtKB-KW"/>
</dbReference>
<dbReference type="AlphaFoldDB" id="A0A2A7HSC5"/>
<keyword evidence="4" id="KW-0479">Metal-binding</keyword>
<dbReference type="NCBIfam" id="NF040570">
    <property type="entry name" value="guided_TnpB"/>
    <property type="match status" value="1"/>
</dbReference>
<accession>A0A2A7HSC5</accession>
<dbReference type="Pfam" id="PF01385">
    <property type="entry name" value="OrfB_IS605"/>
    <property type="match status" value="1"/>
</dbReference>
<keyword evidence="7" id="KW-0233">DNA recombination</keyword>
<dbReference type="GO" id="GO:0032196">
    <property type="term" value="P:transposition"/>
    <property type="evidence" value="ECO:0007669"/>
    <property type="project" value="UniProtKB-KW"/>
</dbReference>
<name>A0A2A7HSC5_BACCE</name>
<evidence type="ECO:0000256" key="6">
    <source>
        <dbReference type="ARBA" id="ARBA00023125"/>
    </source>
</evidence>
<comment type="similarity">
    <text evidence="1">In the C-terminal section; belongs to the transposase 35 family.</text>
</comment>
<dbReference type="RefSeq" id="WP_097905611.1">
    <property type="nucleotide sequence ID" value="NZ_NVLK01000053.1"/>
</dbReference>
<feature type="domain" description="Transposase putative helix-turn-helix" evidence="10">
    <location>
        <begin position="1"/>
        <end position="46"/>
    </location>
</feature>
<evidence type="ECO:0000256" key="4">
    <source>
        <dbReference type="ARBA" id="ARBA00022723"/>
    </source>
</evidence>
<dbReference type="InterPro" id="IPR001959">
    <property type="entry name" value="Transposase"/>
</dbReference>
<dbReference type="Proteomes" id="UP000220006">
    <property type="component" value="Unassembled WGS sequence"/>
</dbReference>
<keyword evidence="5" id="KW-0862">Zinc</keyword>
<dbReference type="PANTHER" id="PTHR30405">
    <property type="entry name" value="TRANSPOSASE"/>
    <property type="match status" value="1"/>
</dbReference>
<comment type="caution">
    <text evidence="11">The sequence shown here is derived from an EMBL/GenBank/DDBJ whole genome shotgun (WGS) entry which is preliminary data.</text>
</comment>
<feature type="domain" description="Probable transposase IS891/IS1136/IS1341" evidence="8">
    <location>
        <begin position="190"/>
        <end position="293"/>
    </location>
</feature>
<comment type="similarity">
    <text evidence="2">In the N-terminal section; belongs to the transposase 2 family.</text>
</comment>
<organism evidence="11 12">
    <name type="scientific">Bacillus cereus</name>
    <dbReference type="NCBI Taxonomy" id="1396"/>
    <lineage>
        <taxon>Bacteria</taxon>
        <taxon>Bacillati</taxon>
        <taxon>Bacillota</taxon>
        <taxon>Bacilli</taxon>
        <taxon>Bacillales</taxon>
        <taxon>Bacillaceae</taxon>
        <taxon>Bacillus</taxon>
        <taxon>Bacillus cereus group</taxon>
    </lineage>
</organism>